<comment type="caution">
    <text evidence="12">The sequence shown here is derived from an EMBL/GenBank/DDBJ whole genome shotgun (WGS) entry which is preliminary data.</text>
</comment>
<evidence type="ECO:0000256" key="4">
    <source>
        <dbReference type="ARBA" id="ARBA00022989"/>
    </source>
</evidence>
<dbReference type="SUPFAM" id="SSF81321">
    <property type="entry name" value="Family A G protein-coupled receptor-like"/>
    <property type="match status" value="1"/>
</dbReference>
<comment type="subcellular location">
    <subcellularLocation>
        <location evidence="1">Cell membrane</location>
        <topology evidence="1">Multi-pass membrane protein</topology>
    </subcellularLocation>
</comment>
<protein>
    <recommendedName>
        <fullName evidence="11">G-protein coupled receptors family 1 profile domain-containing protein</fullName>
    </recommendedName>
</protein>
<feature type="transmembrane region" description="Helical" evidence="10">
    <location>
        <begin position="218"/>
        <end position="240"/>
    </location>
</feature>
<feature type="domain" description="G-protein coupled receptors family 1 profile" evidence="11">
    <location>
        <begin position="27"/>
        <end position="289"/>
    </location>
</feature>
<feature type="region of interest" description="Disordered" evidence="9">
    <location>
        <begin position="538"/>
        <end position="672"/>
    </location>
</feature>
<feature type="transmembrane region" description="Helical" evidence="10">
    <location>
        <begin position="50"/>
        <end position="69"/>
    </location>
</feature>
<reference evidence="12" key="1">
    <citation type="submission" date="2020-06" db="EMBL/GenBank/DDBJ databases">
        <title>Draft genome of Bugula neritina, a colonial animal packing powerful symbionts and potential medicines.</title>
        <authorList>
            <person name="Rayko M."/>
        </authorList>
    </citation>
    <scope>NUCLEOTIDE SEQUENCE [LARGE SCALE GENOMIC DNA]</scope>
    <source>
        <strain evidence="12">Kwan_BN1</strain>
    </source>
</reference>
<gene>
    <name evidence="12" type="ORF">EB796_015917</name>
</gene>
<evidence type="ECO:0000259" key="11">
    <source>
        <dbReference type="PROSITE" id="PS50262"/>
    </source>
</evidence>
<evidence type="ECO:0000256" key="9">
    <source>
        <dbReference type="SAM" id="MobiDB-lite"/>
    </source>
</evidence>
<evidence type="ECO:0000256" key="5">
    <source>
        <dbReference type="ARBA" id="ARBA00023040"/>
    </source>
</evidence>
<accession>A0A7J7JJI6</accession>
<sequence>MSSTTVRPGLVERTSTLAVITLLAFLGNLLLLVTVVQSSALRQTHFNKHIINVAILNLLTSIICLPMVIGYSVTSQWDYGELVACKLFAHLLMSATICMCLSILAMNFDRLIAVSNPDLYATRINSVKTAFLIILVWLVAILFPLPLSLGVIPTSPHPARYVCTISALSSLQFLVPMYTICFGFPAVLNILIFIYVTKEAMSEKEAESRGSVNRPNSTIRLWPEVQTAGVVFILFLIWAISELPYIILSSIEQYITSAEVDQEFNYSPDLDTTFMWLKFCNTFALPLVIFKWRKDIWQKFKDLIFCRKSNSVVDASPRPEKHPTSKQKPKTQVSINQASSTPKFQASFPIPTIKASKDGLHVHGNIDDDDEDCGIFYANLDITGQLDQLHNPALEDGSCAQDVDMGDTSDYETDPYSQSDPISVNHHSRTNSAAAAGKELRSKANSISVLSQDSGNGSASNSVKKKRHKKRAIADINIENDRIVSASNLSINQSLSTSNAELDLPPTSPGNIISETKSNSNNNTELIDNAEVIQTLDSDISKPTKHKKKKKKKNKNIIDAETNTTQRLGMELTERKKPPPRLSPIDPGVIQKSMGRMATPPLRGKVPHNNDLSILPPTGLSEDRRRKTHSAEDAAEHVPSAESDASKSTNRKKKSSRPRNQSGDSEKPLMGSNASSELHSLAAETYQDSYICFVQLHKTPKNPLVNVVIFCKSISLQLCYYFNTNTDAHVYLFLK</sequence>
<feature type="compositionally biased region" description="Basic residues" evidence="9">
    <location>
        <begin position="543"/>
        <end position="555"/>
    </location>
</feature>
<feature type="region of interest" description="Disordered" evidence="9">
    <location>
        <begin position="314"/>
        <end position="340"/>
    </location>
</feature>
<keyword evidence="2" id="KW-1003">Cell membrane</keyword>
<keyword evidence="7" id="KW-0675">Receptor</keyword>
<keyword evidence="13" id="KW-1185">Reference proteome</keyword>
<organism evidence="12 13">
    <name type="scientific">Bugula neritina</name>
    <name type="common">Brown bryozoan</name>
    <name type="synonym">Sertularia neritina</name>
    <dbReference type="NCBI Taxonomy" id="10212"/>
    <lineage>
        <taxon>Eukaryota</taxon>
        <taxon>Metazoa</taxon>
        <taxon>Spiralia</taxon>
        <taxon>Lophotrochozoa</taxon>
        <taxon>Bryozoa</taxon>
        <taxon>Gymnolaemata</taxon>
        <taxon>Cheilostomatida</taxon>
        <taxon>Flustrina</taxon>
        <taxon>Buguloidea</taxon>
        <taxon>Bugulidae</taxon>
        <taxon>Bugula</taxon>
    </lineage>
</organism>
<keyword evidence="5" id="KW-0297">G-protein coupled receptor</keyword>
<evidence type="ECO:0000313" key="12">
    <source>
        <dbReference type="EMBL" id="KAF6025666.1"/>
    </source>
</evidence>
<evidence type="ECO:0000256" key="1">
    <source>
        <dbReference type="ARBA" id="ARBA00004651"/>
    </source>
</evidence>
<dbReference type="OrthoDB" id="10070371at2759"/>
<evidence type="ECO:0000256" key="3">
    <source>
        <dbReference type="ARBA" id="ARBA00022692"/>
    </source>
</evidence>
<feature type="transmembrane region" description="Helical" evidence="10">
    <location>
        <begin position="89"/>
        <end position="108"/>
    </location>
</feature>
<dbReference type="GO" id="GO:0005886">
    <property type="term" value="C:plasma membrane"/>
    <property type="evidence" value="ECO:0007669"/>
    <property type="project" value="UniProtKB-SubCell"/>
</dbReference>
<name>A0A7J7JJI6_BUGNE</name>
<dbReference type="PRINTS" id="PR00237">
    <property type="entry name" value="GPCRRHODOPSN"/>
</dbReference>
<dbReference type="InterPro" id="IPR000276">
    <property type="entry name" value="GPCR_Rhodpsn"/>
</dbReference>
<dbReference type="PANTHER" id="PTHR22752">
    <property type="entry name" value="G PROTEIN-COUPLED RECEPTOR"/>
    <property type="match status" value="1"/>
</dbReference>
<keyword evidence="8" id="KW-0807">Transducer</keyword>
<dbReference type="Pfam" id="PF00001">
    <property type="entry name" value="7tm_1"/>
    <property type="match status" value="1"/>
</dbReference>
<keyword evidence="4 10" id="KW-1133">Transmembrane helix</keyword>
<dbReference type="Gene3D" id="1.20.1070.10">
    <property type="entry name" value="Rhodopsin 7-helix transmembrane proteins"/>
    <property type="match status" value="1"/>
</dbReference>
<feature type="transmembrane region" description="Helical" evidence="10">
    <location>
        <begin position="173"/>
        <end position="197"/>
    </location>
</feature>
<feature type="region of interest" description="Disordered" evidence="9">
    <location>
        <begin position="395"/>
        <end position="470"/>
    </location>
</feature>
<dbReference type="GO" id="GO:0004930">
    <property type="term" value="F:G protein-coupled receptor activity"/>
    <property type="evidence" value="ECO:0007669"/>
    <property type="project" value="UniProtKB-KW"/>
</dbReference>
<feature type="compositionally biased region" description="Polar residues" evidence="9">
    <location>
        <begin position="443"/>
        <end position="462"/>
    </location>
</feature>
<evidence type="ECO:0000256" key="6">
    <source>
        <dbReference type="ARBA" id="ARBA00023136"/>
    </source>
</evidence>
<feature type="compositionally biased region" description="Acidic residues" evidence="9">
    <location>
        <begin position="404"/>
        <end position="413"/>
    </location>
</feature>
<feature type="compositionally biased region" description="Basic and acidic residues" evidence="9">
    <location>
        <begin position="621"/>
        <end position="636"/>
    </location>
</feature>
<evidence type="ECO:0000256" key="8">
    <source>
        <dbReference type="ARBA" id="ARBA00023224"/>
    </source>
</evidence>
<dbReference type="Proteomes" id="UP000593567">
    <property type="component" value="Unassembled WGS sequence"/>
</dbReference>
<evidence type="ECO:0000256" key="10">
    <source>
        <dbReference type="SAM" id="Phobius"/>
    </source>
</evidence>
<evidence type="ECO:0000256" key="7">
    <source>
        <dbReference type="ARBA" id="ARBA00023170"/>
    </source>
</evidence>
<feature type="compositionally biased region" description="Polar residues" evidence="9">
    <location>
        <begin position="330"/>
        <end position="340"/>
    </location>
</feature>
<proteinExistence type="predicted"/>
<dbReference type="AlphaFoldDB" id="A0A7J7JJI6"/>
<keyword evidence="6 10" id="KW-0472">Membrane</keyword>
<evidence type="ECO:0000313" key="13">
    <source>
        <dbReference type="Proteomes" id="UP000593567"/>
    </source>
</evidence>
<feature type="transmembrane region" description="Helical" evidence="10">
    <location>
        <begin position="129"/>
        <end position="153"/>
    </location>
</feature>
<keyword evidence="3 10" id="KW-0812">Transmembrane</keyword>
<dbReference type="EMBL" id="VXIV02002437">
    <property type="protein sequence ID" value="KAF6025666.1"/>
    <property type="molecule type" value="Genomic_DNA"/>
</dbReference>
<dbReference type="InterPro" id="IPR017452">
    <property type="entry name" value="GPCR_Rhodpsn_7TM"/>
</dbReference>
<feature type="transmembrane region" description="Helical" evidence="10">
    <location>
        <begin position="17"/>
        <end position="38"/>
    </location>
</feature>
<dbReference type="PROSITE" id="PS50262">
    <property type="entry name" value="G_PROTEIN_RECEP_F1_2"/>
    <property type="match status" value="1"/>
</dbReference>
<dbReference type="CDD" id="cd00637">
    <property type="entry name" value="7tm_classA_rhodopsin-like"/>
    <property type="match status" value="1"/>
</dbReference>
<evidence type="ECO:0000256" key="2">
    <source>
        <dbReference type="ARBA" id="ARBA00022475"/>
    </source>
</evidence>